<protein>
    <submittedName>
        <fullName evidence="2">Uncharacterized protein</fullName>
    </submittedName>
</protein>
<dbReference type="EMBL" id="JARAWC010000020">
    <property type="protein sequence ID" value="MDX2963216.1"/>
    <property type="molecule type" value="Genomic_DNA"/>
</dbReference>
<comment type="caution">
    <text evidence="2">The sequence shown here is derived from an EMBL/GenBank/DDBJ whole genome shotgun (WGS) entry which is preliminary data.</text>
</comment>
<proteinExistence type="predicted"/>
<dbReference type="AntiFam" id="ANF00156">
    <property type="entry name" value="Shadow ORF (opposite yahK)"/>
</dbReference>
<evidence type="ECO:0000256" key="1">
    <source>
        <dbReference type="SAM" id="MobiDB-lite"/>
    </source>
</evidence>
<dbReference type="EMBL" id="JARAWP010000034">
    <property type="protein sequence ID" value="MDX3024333.1"/>
    <property type="molecule type" value="Genomic_DNA"/>
</dbReference>
<feature type="region of interest" description="Disordered" evidence="1">
    <location>
        <begin position="1"/>
        <end position="80"/>
    </location>
</feature>
<feature type="compositionally biased region" description="Pro residues" evidence="1">
    <location>
        <begin position="1"/>
        <end position="12"/>
    </location>
</feature>
<organism evidence="2 5">
    <name type="scientific">Streptomyces acidiscabies</name>
    <dbReference type="NCBI Taxonomy" id="42234"/>
    <lineage>
        <taxon>Bacteria</taxon>
        <taxon>Bacillati</taxon>
        <taxon>Actinomycetota</taxon>
        <taxon>Actinomycetes</taxon>
        <taxon>Kitasatosporales</taxon>
        <taxon>Streptomycetaceae</taxon>
        <taxon>Streptomyces</taxon>
    </lineage>
</organism>
<evidence type="ECO:0000313" key="3">
    <source>
        <dbReference type="EMBL" id="MDX3024333.1"/>
    </source>
</evidence>
<evidence type="ECO:0000313" key="5">
    <source>
        <dbReference type="Proteomes" id="UP001282288"/>
    </source>
</evidence>
<name>A0AAP6EI86_9ACTN</name>
<dbReference type="Proteomes" id="UP001272987">
    <property type="component" value="Unassembled WGS sequence"/>
</dbReference>
<evidence type="ECO:0000313" key="4">
    <source>
        <dbReference type="Proteomes" id="UP001272987"/>
    </source>
</evidence>
<evidence type="ECO:0000313" key="2">
    <source>
        <dbReference type="EMBL" id="MDX2963216.1"/>
    </source>
</evidence>
<dbReference type="AlphaFoldDB" id="A0AAP6EI86"/>
<accession>A0AAP6EI86</accession>
<keyword evidence="4" id="KW-1185">Reference proteome</keyword>
<reference evidence="2 4" key="1">
    <citation type="journal article" date="2023" name="Microb. Genom.">
        <title>Mesoterricola silvestris gen. nov., sp. nov., Mesoterricola sediminis sp. nov., Geothrix oryzae sp. nov., Geothrix edaphica sp. nov., Geothrix rubra sp. nov., and Geothrix limicola sp. nov., six novel members of Acidobacteriota isolated from soils.</title>
        <authorList>
            <person name="Weisberg A.J."/>
            <person name="Pearce E."/>
            <person name="Kramer C.G."/>
            <person name="Chang J.H."/>
            <person name="Clarke C.R."/>
        </authorList>
    </citation>
    <scope>NUCLEOTIDE SEQUENCE</scope>
    <source>
        <strain evidence="3 4">NB05-1H</strain>
        <strain evidence="2">NRRL_B-16521</strain>
    </source>
</reference>
<gene>
    <name evidence="2" type="ORF">PV399_26370</name>
    <name evidence="3" type="ORF">PV666_41635</name>
</gene>
<dbReference type="Proteomes" id="UP001282288">
    <property type="component" value="Unassembled WGS sequence"/>
</dbReference>
<sequence>MPAAPAEPPDGHPLPHRPPGDVRPQLGDDTGDFVPRGDGEAGRRGGVAERADVGAADAGGLHVDPHLAAPRCPRLTRGRS</sequence>
<feature type="compositionally biased region" description="Basic and acidic residues" evidence="1">
    <location>
        <begin position="35"/>
        <end position="52"/>
    </location>
</feature>